<dbReference type="AlphaFoldDB" id="A0A1F8BA43"/>
<proteinExistence type="predicted"/>
<dbReference type="EMBL" id="MGHC01000008">
    <property type="protein sequence ID" value="OGM60265.1"/>
    <property type="molecule type" value="Genomic_DNA"/>
</dbReference>
<accession>A0A1F8BA43</accession>
<dbReference type="Proteomes" id="UP000179018">
    <property type="component" value="Unassembled WGS sequence"/>
</dbReference>
<sequence length="104" mass="11788">MLKALKQQIDDIHAGSTAELPTEFGHAIGVIVQMGRDEALFGEKTAESQINRMRAKAKEEVIKYGSKILDFLRPELRALIEPENLENLEQEHQMFLANKGGERR</sequence>
<evidence type="ECO:0000313" key="2">
    <source>
        <dbReference type="Proteomes" id="UP000179018"/>
    </source>
</evidence>
<evidence type="ECO:0000313" key="1">
    <source>
        <dbReference type="EMBL" id="OGM60265.1"/>
    </source>
</evidence>
<name>A0A1F8BA43_9BACT</name>
<organism evidence="1 2">
    <name type="scientific">Candidatus Woesebacteria bacterium RIFCSPLOWO2_01_FULL_39_10</name>
    <dbReference type="NCBI Taxonomy" id="1802516"/>
    <lineage>
        <taxon>Bacteria</taxon>
        <taxon>Candidatus Woeseibacteriota</taxon>
    </lineage>
</organism>
<comment type="caution">
    <text evidence="1">The sequence shown here is derived from an EMBL/GenBank/DDBJ whole genome shotgun (WGS) entry which is preliminary data.</text>
</comment>
<gene>
    <name evidence="1" type="ORF">A3A75_04095</name>
</gene>
<protein>
    <submittedName>
        <fullName evidence="1">Uncharacterized protein</fullName>
    </submittedName>
</protein>
<reference evidence="1 2" key="1">
    <citation type="journal article" date="2016" name="Nat. Commun.">
        <title>Thousands of microbial genomes shed light on interconnected biogeochemical processes in an aquifer system.</title>
        <authorList>
            <person name="Anantharaman K."/>
            <person name="Brown C.T."/>
            <person name="Hug L.A."/>
            <person name="Sharon I."/>
            <person name="Castelle C.J."/>
            <person name="Probst A.J."/>
            <person name="Thomas B.C."/>
            <person name="Singh A."/>
            <person name="Wilkins M.J."/>
            <person name="Karaoz U."/>
            <person name="Brodie E.L."/>
            <person name="Williams K.H."/>
            <person name="Hubbard S.S."/>
            <person name="Banfield J.F."/>
        </authorList>
    </citation>
    <scope>NUCLEOTIDE SEQUENCE [LARGE SCALE GENOMIC DNA]</scope>
</reference>